<evidence type="ECO:0000313" key="9">
    <source>
        <dbReference type="EMBL" id="MBY5956877.1"/>
    </source>
</evidence>
<evidence type="ECO:0000313" key="10">
    <source>
        <dbReference type="Proteomes" id="UP000753961"/>
    </source>
</evidence>
<dbReference type="Pfam" id="PF13715">
    <property type="entry name" value="CarbopepD_reg_2"/>
    <property type="match status" value="1"/>
</dbReference>
<comment type="similarity">
    <text evidence="7">Belongs to the TonB-dependent receptor family.</text>
</comment>
<dbReference type="Pfam" id="PF07715">
    <property type="entry name" value="Plug"/>
    <property type="match status" value="1"/>
</dbReference>
<dbReference type="NCBIfam" id="TIGR04057">
    <property type="entry name" value="SusC_RagA_signa"/>
    <property type="match status" value="1"/>
</dbReference>
<reference evidence="9" key="1">
    <citation type="submission" date="2021-06" db="EMBL/GenBank/DDBJ databases">
        <title>44 bacteria genomes isolated from Dapeng, Shenzhen.</title>
        <authorList>
            <person name="Zheng W."/>
            <person name="Yu S."/>
            <person name="Huang Y."/>
        </authorList>
    </citation>
    <scope>NUCLEOTIDE SEQUENCE</scope>
    <source>
        <strain evidence="9">DP5N28-2</strain>
    </source>
</reference>
<evidence type="ECO:0000256" key="2">
    <source>
        <dbReference type="ARBA" id="ARBA00022448"/>
    </source>
</evidence>
<dbReference type="Gene3D" id="2.40.170.20">
    <property type="entry name" value="TonB-dependent receptor, beta-barrel domain"/>
    <property type="match status" value="1"/>
</dbReference>
<dbReference type="EMBL" id="JAHVHU010000002">
    <property type="protein sequence ID" value="MBY5956877.1"/>
    <property type="molecule type" value="Genomic_DNA"/>
</dbReference>
<dbReference type="Gene3D" id="2.170.130.10">
    <property type="entry name" value="TonB-dependent receptor, plug domain"/>
    <property type="match status" value="1"/>
</dbReference>
<dbReference type="GO" id="GO:0009279">
    <property type="term" value="C:cell outer membrane"/>
    <property type="evidence" value="ECO:0007669"/>
    <property type="project" value="UniProtKB-SubCell"/>
</dbReference>
<feature type="domain" description="TonB-dependent receptor plug" evidence="8">
    <location>
        <begin position="126"/>
        <end position="238"/>
    </location>
</feature>
<gene>
    <name evidence="9" type="ORF">KUV50_01935</name>
</gene>
<keyword evidence="3 7" id="KW-1134">Transmembrane beta strand</keyword>
<dbReference type="Proteomes" id="UP000753961">
    <property type="component" value="Unassembled WGS sequence"/>
</dbReference>
<proteinExistence type="inferred from homology"/>
<evidence type="ECO:0000259" key="8">
    <source>
        <dbReference type="Pfam" id="PF07715"/>
    </source>
</evidence>
<dbReference type="PROSITE" id="PS52016">
    <property type="entry name" value="TONB_DEPENDENT_REC_3"/>
    <property type="match status" value="1"/>
</dbReference>
<dbReference type="InterPro" id="IPR023997">
    <property type="entry name" value="TonB-dep_OMP_SusC/RagA_CS"/>
</dbReference>
<comment type="subcellular location">
    <subcellularLocation>
        <location evidence="1 7">Cell outer membrane</location>
        <topology evidence="1 7">Multi-pass membrane protein</topology>
    </subcellularLocation>
</comment>
<evidence type="ECO:0000256" key="5">
    <source>
        <dbReference type="ARBA" id="ARBA00023136"/>
    </source>
</evidence>
<dbReference type="RefSeq" id="WP_222578397.1">
    <property type="nucleotide sequence ID" value="NZ_JAHVHU010000002.1"/>
</dbReference>
<protein>
    <submittedName>
        <fullName evidence="9">SusC/RagA family TonB-linked outer membrane protein</fullName>
    </submittedName>
</protein>
<evidence type="ECO:0000256" key="4">
    <source>
        <dbReference type="ARBA" id="ARBA00022692"/>
    </source>
</evidence>
<dbReference type="InterPro" id="IPR039426">
    <property type="entry name" value="TonB-dep_rcpt-like"/>
</dbReference>
<keyword evidence="2 7" id="KW-0813">Transport</keyword>
<organism evidence="9 10">
    <name type="scientific">Membranihabitans marinus</name>
    <dbReference type="NCBI Taxonomy" id="1227546"/>
    <lineage>
        <taxon>Bacteria</taxon>
        <taxon>Pseudomonadati</taxon>
        <taxon>Bacteroidota</taxon>
        <taxon>Saprospiria</taxon>
        <taxon>Saprospirales</taxon>
        <taxon>Saprospiraceae</taxon>
        <taxon>Membranihabitans</taxon>
    </lineage>
</organism>
<dbReference type="NCBIfam" id="TIGR04056">
    <property type="entry name" value="OMP_RagA_SusC"/>
    <property type="match status" value="1"/>
</dbReference>
<evidence type="ECO:0000256" key="7">
    <source>
        <dbReference type="PROSITE-ProRule" id="PRU01360"/>
    </source>
</evidence>
<accession>A0A953L5R8</accession>
<evidence type="ECO:0000256" key="1">
    <source>
        <dbReference type="ARBA" id="ARBA00004571"/>
    </source>
</evidence>
<dbReference type="SUPFAM" id="SSF49464">
    <property type="entry name" value="Carboxypeptidase regulatory domain-like"/>
    <property type="match status" value="1"/>
</dbReference>
<dbReference type="InterPro" id="IPR012910">
    <property type="entry name" value="Plug_dom"/>
</dbReference>
<keyword evidence="5 7" id="KW-0472">Membrane</keyword>
<dbReference type="InterPro" id="IPR008969">
    <property type="entry name" value="CarboxyPept-like_regulatory"/>
</dbReference>
<keyword evidence="4 7" id="KW-0812">Transmembrane</keyword>
<dbReference type="InterPro" id="IPR037066">
    <property type="entry name" value="Plug_dom_sf"/>
</dbReference>
<dbReference type="SUPFAM" id="SSF56935">
    <property type="entry name" value="Porins"/>
    <property type="match status" value="1"/>
</dbReference>
<name>A0A953L5R8_9BACT</name>
<dbReference type="AlphaFoldDB" id="A0A953L5R8"/>
<evidence type="ECO:0000256" key="6">
    <source>
        <dbReference type="ARBA" id="ARBA00023237"/>
    </source>
</evidence>
<comment type="caution">
    <text evidence="9">The sequence shown here is derived from an EMBL/GenBank/DDBJ whole genome shotgun (WGS) entry which is preliminary data.</text>
</comment>
<keyword evidence="10" id="KW-1185">Reference proteome</keyword>
<keyword evidence="6 7" id="KW-0998">Cell outer membrane</keyword>
<sequence length="1045" mass="118027">MKKMLPDMVMKCTDGIAQTIFVFLIFTLPVFAQSTKTITGTVVDESNNPLIGVTVSVVDHIMGTSTDLDGTYTLEVPNDATTLKFSYVGYQSQNIEIGTKTTMDVTMAVDAVGLEEIVVVGYGTMKKKDLTGAVSQINAEDLETEATANITDMLRGSMPGLNVGFSTSPKGISSASSMEVRGSTNVRGSGANAPLVVLDGMIYSGDLADINPSDIASFDILKDASSAAIYGSRASNGVILITTKRGKAGKPRINVSSSVGLATLSGQEIEPMNGPQFINWRVAGFESNERKHIDFPSYYNNPNELPSGVSIDDWKGYDGSSQSDDLIGIWLNRIGFSPVEIANYKNNKTIDWRDYEFQNGLRQDHNISISGRNDRLSYYWSLGYVNNEGFVYNDQYDAIRSRLNFEAEITDFLTVGTNTQFATKDQSPIASSTNLLNVTPYSSFYEDDGRTIAYAPTGNISASRHPWLNLVYRDRLYKLNSLNSKIFADISLPFGITFTSEYIPRLNWNREFNHWTSAHPDWALEGGRAERISSFVYEWQVNNILKWNKEFDVHHFDLTLLQNAEKYQSWWDRVRRNGFQPSDILGYHQIGAATQDVEIGSTDNYETGTALMARLNYSFASRYMITGSFRRDGYSAFGQKNPHANFGSVALGWLISEEEFFNINWLDLFKIRISYGTNGNRSIGRYSALSNLNSGRYVQVIDGTPQYVSQLYSTRLANSDLVWERTGAYNLGFDFGIFNGRINGNLEVYYMQTKDLLIERSLPDVTGYDNVFSNLGQVDNRGFEIGLNTVNITTDQFTWNTGISAAHNRNEIVHLYGDLEDVVDDNGNVIGQKEADDVSNQWFIGEALDRIWNYKVLGIWQEDEREEAKQYSRAPGDFKIQDINGDGVYTNDDKVFQGYGKPQLRLTMRNDFQYGNWDLSLKMYSYLGYYASNNHRKNNDVFYDRGTSYNVPYWTPENPNNEWARVESYESGFSVYDNNSFVRIDNIALSYRIPTNILSRINIEQLRLSLIAQNPYVFAPGWKWMDPEKRGYAPKYFTFKLNLTL</sequence>
<dbReference type="InterPro" id="IPR036942">
    <property type="entry name" value="Beta-barrel_TonB_sf"/>
</dbReference>
<dbReference type="InterPro" id="IPR023996">
    <property type="entry name" value="TonB-dep_OMP_SusC/RagA"/>
</dbReference>
<evidence type="ECO:0000256" key="3">
    <source>
        <dbReference type="ARBA" id="ARBA00022452"/>
    </source>
</evidence>
<dbReference type="Gene3D" id="2.60.40.1120">
    <property type="entry name" value="Carboxypeptidase-like, regulatory domain"/>
    <property type="match status" value="1"/>
</dbReference>